<dbReference type="EMBL" id="JADOUF010000001">
    <property type="protein sequence ID" value="MBG6135829.1"/>
    <property type="molecule type" value="Genomic_DNA"/>
</dbReference>
<proteinExistence type="predicted"/>
<dbReference type="InterPro" id="IPR006311">
    <property type="entry name" value="TAT_signal"/>
</dbReference>
<dbReference type="RefSeq" id="WP_197002887.1">
    <property type="nucleotide sequence ID" value="NZ_BONS01000002.1"/>
</dbReference>
<evidence type="ECO:0000313" key="3">
    <source>
        <dbReference type="Proteomes" id="UP000622552"/>
    </source>
</evidence>
<dbReference type="AlphaFoldDB" id="A0A8J7KI50"/>
<sequence length="128" mass="13142">MKLTSRTSTPRRLLATAAVAVAVAAGIVGGGAAPASAGSNGCIWIGPSDGSGNIRFQQECGVSGTYHMDVWGAGHSRTSTGGYYYNGGTVISGVKWGISSGQTVCAELWYHKPSGGYESQGLPCWTRP</sequence>
<evidence type="ECO:0000313" key="2">
    <source>
        <dbReference type="EMBL" id="MBG6135829.1"/>
    </source>
</evidence>
<gene>
    <name evidence="2" type="ORF">IW245_002023</name>
</gene>
<keyword evidence="1" id="KW-0732">Signal</keyword>
<feature type="signal peptide" evidence="1">
    <location>
        <begin position="1"/>
        <end position="37"/>
    </location>
</feature>
<comment type="caution">
    <text evidence="2">The sequence shown here is derived from an EMBL/GenBank/DDBJ whole genome shotgun (WGS) entry which is preliminary data.</text>
</comment>
<dbReference type="Proteomes" id="UP000622552">
    <property type="component" value="Unassembled WGS sequence"/>
</dbReference>
<accession>A0A8J7KI50</accession>
<organism evidence="2 3">
    <name type="scientific">Longispora fulva</name>
    <dbReference type="NCBI Taxonomy" id="619741"/>
    <lineage>
        <taxon>Bacteria</taxon>
        <taxon>Bacillati</taxon>
        <taxon>Actinomycetota</taxon>
        <taxon>Actinomycetes</taxon>
        <taxon>Micromonosporales</taxon>
        <taxon>Micromonosporaceae</taxon>
        <taxon>Longispora</taxon>
    </lineage>
</organism>
<evidence type="ECO:0000256" key="1">
    <source>
        <dbReference type="SAM" id="SignalP"/>
    </source>
</evidence>
<protein>
    <recommendedName>
        <fullName evidence="4">Secreted protein</fullName>
    </recommendedName>
</protein>
<evidence type="ECO:0008006" key="4">
    <source>
        <dbReference type="Google" id="ProtNLM"/>
    </source>
</evidence>
<dbReference type="PROSITE" id="PS51318">
    <property type="entry name" value="TAT"/>
    <property type="match status" value="1"/>
</dbReference>
<reference evidence="2" key="1">
    <citation type="submission" date="2020-11" db="EMBL/GenBank/DDBJ databases">
        <title>Sequencing the genomes of 1000 actinobacteria strains.</title>
        <authorList>
            <person name="Klenk H.-P."/>
        </authorList>
    </citation>
    <scope>NUCLEOTIDE SEQUENCE</scope>
    <source>
        <strain evidence="2">DSM 45356</strain>
    </source>
</reference>
<keyword evidence="3" id="KW-1185">Reference proteome</keyword>
<feature type="chain" id="PRO_5035276375" description="Secreted protein" evidence="1">
    <location>
        <begin position="38"/>
        <end position="128"/>
    </location>
</feature>
<name>A0A8J7KI50_9ACTN</name>